<name>A0A5P1F7N1_ASPOF</name>
<organism evidence="2 3">
    <name type="scientific">Asparagus officinalis</name>
    <name type="common">Garden asparagus</name>
    <dbReference type="NCBI Taxonomy" id="4686"/>
    <lineage>
        <taxon>Eukaryota</taxon>
        <taxon>Viridiplantae</taxon>
        <taxon>Streptophyta</taxon>
        <taxon>Embryophyta</taxon>
        <taxon>Tracheophyta</taxon>
        <taxon>Spermatophyta</taxon>
        <taxon>Magnoliopsida</taxon>
        <taxon>Liliopsida</taxon>
        <taxon>Asparagales</taxon>
        <taxon>Asparagaceae</taxon>
        <taxon>Asparagoideae</taxon>
        <taxon>Asparagus</taxon>
    </lineage>
</organism>
<feature type="region of interest" description="Disordered" evidence="1">
    <location>
        <begin position="46"/>
        <end position="92"/>
    </location>
</feature>
<dbReference type="AlphaFoldDB" id="A0A5P1F7N1"/>
<dbReference type="Proteomes" id="UP000243459">
    <property type="component" value="Chromosome 4"/>
</dbReference>
<accession>A0A5P1F7N1</accession>
<dbReference type="EMBL" id="CM007384">
    <property type="protein sequence ID" value="ONK73743.1"/>
    <property type="molecule type" value="Genomic_DNA"/>
</dbReference>
<protein>
    <submittedName>
        <fullName evidence="2">Uncharacterized protein</fullName>
    </submittedName>
</protein>
<reference evidence="3" key="1">
    <citation type="journal article" date="2017" name="Nat. Commun.">
        <title>The asparagus genome sheds light on the origin and evolution of a young Y chromosome.</title>
        <authorList>
            <person name="Harkess A."/>
            <person name="Zhou J."/>
            <person name="Xu C."/>
            <person name="Bowers J.E."/>
            <person name="Van der Hulst R."/>
            <person name="Ayyampalayam S."/>
            <person name="Mercati F."/>
            <person name="Riccardi P."/>
            <person name="McKain M.R."/>
            <person name="Kakrana A."/>
            <person name="Tang H."/>
            <person name="Ray J."/>
            <person name="Groenendijk J."/>
            <person name="Arikit S."/>
            <person name="Mathioni S.M."/>
            <person name="Nakano M."/>
            <person name="Shan H."/>
            <person name="Telgmann-Rauber A."/>
            <person name="Kanno A."/>
            <person name="Yue Z."/>
            <person name="Chen H."/>
            <person name="Li W."/>
            <person name="Chen Y."/>
            <person name="Xu X."/>
            <person name="Zhang Y."/>
            <person name="Luo S."/>
            <person name="Chen H."/>
            <person name="Gao J."/>
            <person name="Mao Z."/>
            <person name="Pires J.C."/>
            <person name="Luo M."/>
            <person name="Kudrna D."/>
            <person name="Wing R.A."/>
            <person name="Meyers B.C."/>
            <person name="Yi K."/>
            <person name="Kong H."/>
            <person name="Lavrijsen P."/>
            <person name="Sunseri F."/>
            <person name="Falavigna A."/>
            <person name="Ye Y."/>
            <person name="Leebens-Mack J.H."/>
            <person name="Chen G."/>
        </authorList>
    </citation>
    <scope>NUCLEOTIDE SEQUENCE [LARGE SCALE GENOMIC DNA]</scope>
    <source>
        <strain evidence="3">cv. DH0086</strain>
    </source>
</reference>
<gene>
    <name evidence="2" type="ORF">A4U43_C04F34800</name>
</gene>
<keyword evidence="3" id="KW-1185">Reference proteome</keyword>
<evidence type="ECO:0000313" key="2">
    <source>
        <dbReference type="EMBL" id="ONK73743.1"/>
    </source>
</evidence>
<evidence type="ECO:0000256" key="1">
    <source>
        <dbReference type="SAM" id="MobiDB-lite"/>
    </source>
</evidence>
<sequence length="116" mass="13255">MGAGETGECWIVERAKEELEMLEAKHPNGFDHLKLELKSFIFDDSSSFEPPHSSAPTQASSNRNKRKKREGEAWEETKLHGSSAGKKREDRAEMAIERAKDCLRRIRLVKESLFPL</sequence>
<feature type="compositionally biased region" description="Polar residues" evidence="1">
    <location>
        <begin position="46"/>
        <end position="62"/>
    </location>
</feature>
<feature type="compositionally biased region" description="Basic and acidic residues" evidence="1">
    <location>
        <begin position="69"/>
        <end position="79"/>
    </location>
</feature>
<evidence type="ECO:0000313" key="3">
    <source>
        <dbReference type="Proteomes" id="UP000243459"/>
    </source>
</evidence>
<dbReference type="OrthoDB" id="1708398at2759"/>
<dbReference type="OMA" id="AQYPNQH"/>
<proteinExistence type="predicted"/>
<dbReference type="Gramene" id="ONK73743">
    <property type="protein sequence ID" value="ONK73743"/>
    <property type="gene ID" value="A4U43_C04F34800"/>
</dbReference>